<dbReference type="PANTHER" id="PTHR44196">
    <property type="entry name" value="DEHYDROGENASE/REDUCTASE SDR FAMILY MEMBER 7B"/>
    <property type="match status" value="1"/>
</dbReference>
<organism evidence="4 5">
    <name type="scientific">Roseinatronobacter domitianus</name>
    <dbReference type="NCBI Taxonomy" id="2940293"/>
    <lineage>
        <taxon>Bacteria</taxon>
        <taxon>Pseudomonadati</taxon>
        <taxon>Pseudomonadota</taxon>
        <taxon>Alphaproteobacteria</taxon>
        <taxon>Rhodobacterales</taxon>
        <taxon>Paracoccaceae</taxon>
        <taxon>Roseinatronobacter</taxon>
    </lineage>
</organism>
<name>A0ABT0M0C5_9RHOB</name>
<dbReference type="EMBL" id="JALZWP010000004">
    <property type="protein sequence ID" value="MCL1628322.1"/>
    <property type="molecule type" value="Genomic_DNA"/>
</dbReference>
<dbReference type="PANTHER" id="PTHR44196:SF1">
    <property type="entry name" value="DEHYDROGENASE_REDUCTASE SDR FAMILY MEMBER 7B"/>
    <property type="match status" value="1"/>
</dbReference>
<comment type="caution">
    <text evidence="4">The sequence shown here is derived from an EMBL/GenBank/DDBJ whole genome shotgun (WGS) entry which is preliminary data.</text>
</comment>
<dbReference type="CDD" id="cd05233">
    <property type="entry name" value="SDR_c"/>
    <property type="match status" value="1"/>
</dbReference>
<dbReference type="InterPro" id="IPR002347">
    <property type="entry name" value="SDR_fam"/>
</dbReference>
<dbReference type="PRINTS" id="PR00080">
    <property type="entry name" value="SDRFAMILY"/>
</dbReference>
<accession>A0ABT0M0C5</accession>
<keyword evidence="2" id="KW-0560">Oxidoreductase</keyword>
<dbReference type="PRINTS" id="PR00081">
    <property type="entry name" value="GDHRDH"/>
</dbReference>
<dbReference type="PROSITE" id="PS51257">
    <property type="entry name" value="PROKAR_LIPOPROTEIN"/>
    <property type="match status" value="1"/>
</dbReference>
<dbReference type="SUPFAM" id="SSF51735">
    <property type="entry name" value="NAD(P)-binding Rossmann-fold domains"/>
    <property type="match status" value="1"/>
</dbReference>
<keyword evidence="5" id="KW-1185">Reference proteome</keyword>
<dbReference type="Gene3D" id="3.40.50.720">
    <property type="entry name" value="NAD(P)-binding Rossmann-like Domain"/>
    <property type="match status" value="1"/>
</dbReference>
<dbReference type="RefSeq" id="WP_249057488.1">
    <property type="nucleotide sequence ID" value="NZ_JALZWP010000004.1"/>
</dbReference>
<protein>
    <submittedName>
        <fullName evidence="4">SDR family NAD(P)-dependent oxidoreductase</fullName>
    </submittedName>
</protein>
<sequence length="237" mass="24623">MKVLVTGGASGLGAALVAACRARGDEVCAIDLDPAERSWAHDLGNTDPAAWAALADWLATQGPFDLVILSAGISATGRFETIPLAQHQNVTAVNLAGPIRLVHLLESGHLLRAGGRLICIASLSCFTGYPGAASYAASKDGLAGFARSLRRPMRKRGITVQLACPGPMDTPHATRYAPDGASTKGRLAPDRAAQAILNARSFTIIPGAGPKLAAVLGRLAPQTLTRLMGRVLFSKLK</sequence>
<gene>
    <name evidence="4" type="ORF">M3N55_06220</name>
</gene>
<evidence type="ECO:0000313" key="4">
    <source>
        <dbReference type="EMBL" id="MCL1628322.1"/>
    </source>
</evidence>
<dbReference type="Pfam" id="PF00106">
    <property type="entry name" value="adh_short"/>
    <property type="match status" value="1"/>
</dbReference>
<dbReference type="InterPro" id="IPR020904">
    <property type="entry name" value="Sc_DH/Rdtase_CS"/>
</dbReference>
<dbReference type="InterPro" id="IPR036291">
    <property type="entry name" value="NAD(P)-bd_dom_sf"/>
</dbReference>
<dbReference type="Proteomes" id="UP001202550">
    <property type="component" value="Unassembled WGS sequence"/>
</dbReference>
<dbReference type="PROSITE" id="PS00061">
    <property type="entry name" value="ADH_SHORT"/>
    <property type="match status" value="1"/>
</dbReference>
<comment type="similarity">
    <text evidence="1 3">Belongs to the short-chain dehydrogenases/reductases (SDR) family.</text>
</comment>
<evidence type="ECO:0000313" key="5">
    <source>
        <dbReference type="Proteomes" id="UP001202550"/>
    </source>
</evidence>
<evidence type="ECO:0000256" key="3">
    <source>
        <dbReference type="RuleBase" id="RU000363"/>
    </source>
</evidence>
<proteinExistence type="inferred from homology"/>
<evidence type="ECO:0000256" key="2">
    <source>
        <dbReference type="ARBA" id="ARBA00023002"/>
    </source>
</evidence>
<evidence type="ECO:0000256" key="1">
    <source>
        <dbReference type="ARBA" id="ARBA00006484"/>
    </source>
</evidence>
<reference evidence="4 5" key="1">
    <citation type="submission" date="2022-05" db="EMBL/GenBank/DDBJ databases">
        <title>Seasonal and diel survey of microbial diversity of the Tyrrhenian coast.</title>
        <authorList>
            <person name="Gattoni G."/>
            <person name="Corral P."/>
        </authorList>
    </citation>
    <scope>NUCLEOTIDE SEQUENCE [LARGE SCALE GENOMIC DNA]</scope>
    <source>
        <strain evidence="4 5">V10</strain>
    </source>
</reference>